<evidence type="ECO:0000313" key="1">
    <source>
        <dbReference type="EMBL" id="EEI62850.1"/>
    </source>
</evidence>
<comment type="caution">
    <text evidence="1">The sequence shown here is derived from an EMBL/GenBank/DDBJ whole genome shotgun (WGS) entry which is preliminary data.</text>
</comment>
<dbReference type="Proteomes" id="UP000006237">
    <property type="component" value="Unassembled WGS sequence"/>
</dbReference>
<reference evidence="1 2" key="1">
    <citation type="submission" date="2009-01" db="EMBL/GenBank/DDBJ databases">
        <authorList>
            <person name="Qin X."/>
            <person name="Bachman B."/>
            <person name="Battles P."/>
            <person name="Bell A."/>
            <person name="Bess C."/>
            <person name="Bickham C."/>
            <person name="Chaboub L."/>
            <person name="Chen D."/>
            <person name="Coyle M."/>
            <person name="Deiros D.R."/>
            <person name="Dinh H."/>
            <person name="Forbes L."/>
            <person name="Fowler G."/>
            <person name="Francisco L."/>
            <person name="Fu Q."/>
            <person name="Gubbala S."/>
            <person name="Hale W."/>
            <person name="Han Y."/>
            <person name="Hemphill L."/>
            <person name="Highlander S.K."/>
            <person name="Hirani K."/>
            <person name="Hogues M."/>
            <person name="Jackson L."/>
            <person name="Jakkamsetti A."/>
            <person name="Javaid M."/>
            <person name="Jiang H."/>
            <person name="Korchina V."/>
            <person name="Kovar C."/>
            <person name="Lara F."/>
            <person name="Lee S."/>
            <person name="Mata R."/>
            <person name="Mathew T."/>
            <person name="Moen C."/>
            <person name="Morales K."/>
            <person name="Munidasa M."/>
            <person name="Nazareth L."/>
            <person name="Ngo R."/>
            <person name="Nguyen L."/>
            <person name="Okwuonu G."/>
            <person name="Ongeri F."/>
            <person name="Patil S."/>
            <person name="Petrosino J."/>
            <person name="Pham C."/>
            <person name="Pham P."/>
            <person name="Pu L.-L."/>
            <person name="Puazo M."/>
            <person name="Raj R."/>
            <person name="Reid J."/>
            <person name="Rouhana J."/>
            <person name="Saada N."/>
            <person name="Shang Y."/>
            <person name="Simmons D."/>
            <person name="Thornton R."/>
            <person name="Warren J."/>
            <person name="Weissenberger G."/>
            <person name="Zhang J."/>
            <person name="Zhang L."/>
            <person name="Zhou C."/>
            <person name="Zhu D."/>
            <person name="Muzny D."/>
            <person name="Worley K."/>
            <person name="Gibbs R."/>
        </authorList>
    </citation>
    <scope>NUCLEOTIDE SEQUENCE [LARGE SCALE GENOMIC DNA]</scope>
    <source>
        <strain evidence="1 2">ATCC 51866</strain>
    </source>
</reference>
<protein>
    <submittedName>
        <fullName evidence="1">Uncharacterized protein</fullName>
    </submittedName>
</protein>
<keyword evidence="2" id="KW-1185">Reference proteome</keyword>
<name>A0ABP2DXT8_9CORY</name>
<dbReference type="EMBL" id="ACHF01000050">
    <property type="protein sequence ID" value="EEI62850.1"/>
    <property type="molecule type" value="Genomic_DNA"/>
</dbReference>
<sequence length="53" mass="5925">VLLVFHDRDPVDEGHAAAECRRRATVVPDRLIAGEKAVIGRMLFSGVQLRRRA</sequence>
<gene>
    <name evidence="1" type="ORF">HMPREF0293_1663</name>
</gene>
<evidence type="ECO:0000313" key="2">
    <source>
        <dbReference type="Proteomes" id="UP000006237"/>
    </source>
</evidence>
<organism evidence="1 2">
    <name type="scientific">Corynebacterium glucuronolyticum ATCC 51866</name>
    <dbReference type="NCBI Taxonomy" id="548478"/>
    <lineage>
        <taxon>Bacteria</taxon>
        <taxon>Bacillati</taxon>
        <taxon>Actinomycetota</taxon>
        <taxon>Actinomycetes</taxon>
        <taxon>Mycobacteriales</taxon>
        <taxon>Corynebacteriaceae</taxon>
        <taxon>Corynebacterium</taxon>
    </lineage>
</organism>
<feature type="non-terminal residue" evidence="1">
    <location>
        <position position="1"/>
    </location>
</feature>
<accession>A0ABP2DXT8</accession>
<proteinExistence type="predicted"/>